<dbReference type="PANTHER" id="PTHR42877">
    <property type="entry name" value="L-ORNITHINE N(5)-MONOOXYGENASE-RELATED"/>
    <property type="match status" value="1"/>
</dbReference>
<dbReference type="InterPro" id="IPR020946">
    <property type="entry name" value="Flavin_mOase-like"/>
</dbReference>
<dbReference type="Pfam" id="PF00743">
    <property type="entry name" value="FMO-like"/>
    <property type="match status" value="1"/>
</dbReference>
<dbReference type="Gene3D" id="3.50.50.60">
    <property type="entry name" value="FAD/NAD(P)-binding domain"/>
    <property type="match status" value="2"/>
</dbReference>
<keyword evidence="3" id="KW-0274">FAD</keyword>
<dbReference type="AlphaFoldDB" id="A0A4P7N008"/>
<protein>
    <submittedName>
        <fullName evidence="6">Uncharacterized protein</fullName>
    </submittedName>
</protein>
<evidence type="ECO:0000313" key="6">
    <source>
        <dbReference type="EMBL" id="QBZ55549.1"/>
    </source>
</evidence>
<comment type="similarity">
    <text evidence="1">Belongs to the FAD-binding monooxygenase family.</text>
</comment>
<proteinExistence type="inferred from homology"/>
<name>A0A4P7N008_PYROR</name>
<organism evidence="6 7">
    <name type="scientific">Pyricularia oryzae</name>
    <name type="common">Rice blast fungus</name>
    <name type="synonym">Magnaporthe oryzae</name>
    <dbReference type="NCBI Taxonomy" id="318829"/>
    <lineage>
        <taxon>Eukaryota</taxon>
        <taxon>Fungi</taxon>
        <taxon>Dikarya</taxon>
        <taxon>Ascomycota</taxon>
        <taxon>Pezizomycotina</taxon>
        <taxon>Sordariomycetes</taxon>
        <taxon>Sordariomycetidae</taxon>
        <taxon>Magnaporthales</taxon>
        <taxon>Pyriculariaceae</taxon>
        <taxon>Pyricularia</taxon>
    </lineage>
</organism>
<gene>
    <name evidence="6" type="ORF">PoMZ_00448</name>
</gene>
<keyword evidence="2" id="KW-0285">Flavoprotein</keyword>
<dbReference type="GO" id="GO:0050660">
    <property type="term" value="F:flavin adenine dinucleotide binding"/>
    <property type="evidence" value="ECO:0007669"/>
    <property type="project" value="InterPro"/>
</dbReference>
<evidence type="ECO:0000256" key="2">
    <source>
        <dbReference type="ARBA" id="ARBA00022630"/>
    </source>
</evidence>
<evidence type="ECO:0000256" key="5">
    <source>
        <dbReference type="SAM" id="MobiDB-lite"/>
    </source>
</evidence>
<keyword evidence="4" id="KW-0560">Oxidoreductase</keyword>
<dbReference type="InterPro" id="IPR036188">
    <property type="entry name" value="FAD/NAD-bd_sf"/>
</dbReference>
<dbReference type="EMBL" id="CP034205">
    <property type="protein sequence ID" value="QBZ55549.1"/>
    <property type="molecule type" value="Genomic_DNA"/>
</dbReference>
<accession>A0A4P7N008</accession>
<evidence type="ECO:0000256" key="1">
    <source>
        <dbReference type="ARBA" id="ARBA00010139"/>
    </source>
</evidence>
<evidence type="ECO:0000256" key="4">
    <source>
        <dbReference type="ARBA" id="ARBA00023002"/>
    </source>
</evidence>
<feature type="region of interest" description="Disordered" evidence="5">
    <location>
        <begin position="554"/>
        <end position="578"/>
    </location>
</feature>
<dbReference type="GO" id="GO:0004499">
    <property type="term" value="F:N,N-dimethylaniline monooxygenase activity"/>
    <property type="evidence" value="ECO:0007669"/>
    <property type="project" value="InterPro"/>
</dbReference>
<reference evidence="6 7" key="1">
    <citation type="journal article" date="2019" name="Mol. Biol. Evol.">
        <title>Blast fungal genomes show frequent chromosomal changes, gene gains and losses, and effector gene turnover.</title>
        <authorList>
            <person name="Gomez Luciano L.B."/>
            <person name="Jason Tsai I."/>
            <person name="Chuma I."/>
            <person name="Tosa Y."/>
            <person name="Chen Y.H."/>
            <person name="Li J.Y."/>
            <person name="Li M.Y."/>
            <person name="Jade Lu M.Y."/>
            <person name="Nakayashiki H."/>
            <person name="Li W.H."/>
        </authorList>
    </citation>
    <scope>NUCLEOTIDE SEQUENCE [LARGE SCALE GENOMIC DNA]</scope>
    <source>
        <strain evidence="6">MZ5-1-6</strain>
    </source>
</reference>
<evidence type="ECO:0000256" key="3">
    <source>
        <dbReference type="ARBA" id="ARBA00022827"/>
    </source>
</evidence>
<dbReference type="Proteomes" id="UP000294847">
    <property type="component" value="Chromosome 2"/>
</dbReference>
<evidence type="ECO:0000313" key="7">
    <source>
        <dbReference type="Proteomes" id="UP000294847"/>
    </source>
</evidence>
<dbReference type="SUPFAM" id="SSF51905">
    <property type="entry name" value="FAD/NAD(P)-binding domain"/>
    <property type="match status" value="3"/>
</dbReference>
<sequence>MVENKETFTMKEVPIENTRCMTVRVIGAGFSGILSAIRIPEKIRNVDLVVYEKSDGIGGAWWLNRYPGVACDIISHSYQYTFAPNPNWSKVYAPGQEIQEYLQGVAERFGATRFIKTSHEVKHCAWDSNKKKWILKVAKLPSGEVFEDETDILVTARGQLHEPLWPDIPGLDTFEGKVMHSAEWDTSLDYRHKKVGVIGIGSSAIQIIPSLQRLDGVKLSVFMRSKTWIAPSFGNEAMASMGFQETTTEFPKETQDLFKKDPKAWLRFRKAVEDSANIHSLMLPDSELHRAVRQGMYNMMQARLAKRPGLFERLVAEFSPGCRRITPGPGFLEALTEDNVELIDDRIVRVTETGVVLASGREMADLDVLVCATGFRTSDAPLFPIVGRDGLTLEQRWKPRMESYLSVAVDGFPNLLMQFGPSSAIGFGSLVKMLEAECDYVVKVIRKLQREDYATIEPRVERVRDFTQFANAYFSRTVHKDDCKSQYRSEGGWGKEVVGLWPGSPQHTVEALRSPRWEDFIFESADPTGNMLRWFGNGWSLTETEGDPSWYLNPEEVDFPTEGRPEENPRYKNRPWSY</sequence>
<dbReference type="InterPro" id="IPR000960">
    <property type="entry name" value="Flavin_mOase"/>
</dbReference>
<dbReference type="PRINTS" id="PR00370">
    <property type="entry name" value="FMOXYGENASE"/>
</dbReference>
<dbReference type="InterPro" id="IPR051209">
    <property type="entry name" value="FAD-bind_Monooxygenase_sf"/>
</dbReference>
<dbReference type="PANTHER" id="PTHR42877:SF7">
    <property type="entry name" value="FLAVIN-BINDING MONOOXYGENASE-RELATED"/>
    <property type="match status" value="1"/>
</dbReference>
<feature type="compositionally biased region" description="Basic and acidic residues" evidence="5">
    <location>
        <begin position="561"/>
        <end position="570"/>
    </location>
</feature>
<dbReference type="GO" id="GO:0050661">
    <property type="term" value="F:NADP binding"/>
    <property type="evidence" value="ECO:0007669"/>
    <property type="project" value="InterPro"/>
</dbReference>